<evidence type="ECO:0000313" key="1">
    <source>
        <dbReference type="EMBL" id="KAJ8639382.1"/>
    </source>
</evidence>
<accession>A0ACC2M122</accession>
<sequence>MEKEISTGLGGDGMLPPSAHFSGFSSEGTTFGVRGETSRSTAPSPISAMSELGQFGQAFSIGSEQFSHDLGQMMDVPQMNIGHRRAQSDPLGLPNKFRFVSGPNTVGASNGSTSSEEKMSENDEDLISMYMDMDKLNSSFGLYGFEGGEESAEVTPQISSSNENVWESPSEKPIVRHPETLSLDGSTLVQPKLLISGAECTSPQESRNARSAAKLLEIAHVDPKRAKRIWANRQSAARSKERKMRYVSALEQKVKTLEIEAASLSSQLALVKGDTTYFTAENDKLKVRLQSMEQQIQLQDAINNALKEEVQQLQVVAGTVSPIGGDMANNGAGFNANQQLYPDNNASHTLITDRQLHQLQTRPPLQPSQVQHQPPNGMRNKGPTPPSQKGPHFNSSSMK</sequence>
<name>A0ACC2M122_PERAE</name>
<protein>
    <submittedName>
        <fullName evidence="1">Uncharacterized protein</fullName>
    </submittedName>
</protein>
<proteinExistence type="predicted"/>
<evidence type="ECO:0000313" key="2">
    <source>
        <dbReference type="Proteomes" id="UP001234297"/>
    </source>
</evidence>
<gene>
    <name evidence="1" type="ORF">MRB53_016076</name>
</gene>
<comment type="caution">
    <text evidence="1">The sequence shown here is derived from an EMBL/GenBank/DDBJ whole genome shotgun (WGS) entry which is preliminary data.</text>
</comment>
<dbReference type="Proteomes" id="UP001234297">
    <property type="component" value="Chromosome 5"/>
</dbReference>
<organism evidence="1 2">
    <name type="scientific">Persea americana</name>
    <name type="common">Avocado</name>
    <dbReference type="NCBI Taxonomy" id="3435"/>
    <lineage>
        <taxon>Eukaryota</taxon>
        <taxon>Viridiplantae</taxon>
        <taxon>Streptophyta</taxon>
        <taxon>Embryophyta</taxon>
        <taxon>Tracheophyta</taxon>
        <taxon>Spermatophyta</taxon>
        <taxon>Magnoliopsida</taxon>
        <taxon>Magnoliidae</taxon>
        <taxon>Laurales</taxon>
        <taxon>Lauraceae</taxon>
        <taxon>Persea</taxon>
    </lineage>
</organism>
<keyword evidence="2" id="KW-1185">Reference proteome</keyword>
<dbReference type="EMBL" id="CM056813">
    <property type="protein sequence ID" value="KAJ8639382.1"/>
    <property type="molecule type" value="Genomic_DNA"/>
</dbReference>
<reference evidence="1 2" key="1">
    <citation type="journal article" date="2022" name="Hortic Res">
        <title>A haplotype resolved chromosomal level avocado genome allows analysis of novel avocado genes.</title>
        <authorList>
            <person name="Nath O."/>
            <person name="Fletcher S.J."/>
            <person name="Hayward A."/>
            <person name="Shaw L.M."/>
            <person name="Masouleh A.K."/>
            <person name="Furtado A."/>
            <person name="Henry R.J."/>
            <person name="Mitter N."/>
        </authorList>
    </citation>
    <scope>NUCLEOTIDE SEQUENCE [LARGE SCALE GENOMIC DNA]</scope>
    <source>
        <strain evidence="2">cv. Hass</strain>
    </source>
</reference>